<evidence type="ECO:0000256" key="4">
    <source>
        <dbReference type="ARBA" id="ARBA00048391"/>
    </source>
</evidence>
<feature type="domain" description="Methyltransferase small" evidence="6">
    <location>
        <begin position="107"/>
        <end position="196"/>
    </location>
</feature>
<dbReference type="InterPro" id="IPR040758">
    <property type="entry name" value="PrmC_N"/>
</dbReference>
<dbReference type="InterPro" id="IPR050320">
    <property type="entry name" value="N5-glutamine_MTase"/>
</dbReference>
<dbReference type="GO" id="GO:0102559">
    <property type="term" value="F:peptide chain release factor N(5)-glutamine methyltransferase activity"/>
    <property type="evidence" value="ECO:0007669"/>
    <property type="project" value="UniProtKB-EC"/>
</dbReference>
<dbReference type="CDD" id="cd02440">
    <property type="entry name" value="AdoMet_MTases"/>
    <property type="match status" value="1"/>
</dbReference>
<dbReference type="GO" id="GO:0032259">
    <property type="term" value="P:methylation"/>
    <property type="evidence" value="ECO:0007669"/>
    <property type="project" value="UniProtKB-KW"/>
</dbReference>
<reference evidence="8 9" key="1">
    <citation type="submission" date="2020-09" db="EMBL/GenBank/DDBJ databases">
        <title>Pseudoxanthomonas sp. CAU 1598 isolated from sand of Yaerae Beach.</title>
        <authorList>
            <person name="Kim W."/>
        </authorList>
    </citation>
    <scope>NUCLEOTIDE SEQUENCE [LARGE SCALE GENOMIC DNA]</scope>
    <source>
        <strain evidence="8 9">CAU 1598</strain>
    </source>
</reference>
<evidence type="ECO:0000259" key="6">
    <source>
        <dbReference type="Pfam" id="PF05175"/>
    </source>
</evidence>
<evidence type="ECO:0000313" key="8">
    <source>
        <dbReference type="EMBL" id="MBD8528121.1"/>
    </source>
</evidence>
<dbReference type="SUPFAM" id="SSF53335">
    <property type="entry name" value="S-adenosyl-L-methionine-dependent methyltransferases"/>
    <property type="match status" value="1"/>
</dbReference>
<evidence type="ECO:0000256" key="2">
    <source>
        <dbReference type="ARBA" id="ARBA00022679"/>
    </source>
</evidence>
<dbReference type="PANTHER" id="PTHR18895">
    <property type="entry name" value="HEMK METHYLTRANSFERASE"/>
    <property type="match status" value="1"/>
</dbReference>
<organism evidence="8 9">
    <name type="scientific">Pseudomarimonas arenosa</name>
    <dbReference type="NCBI Taxonomy" id="2774145"/>
    <lineage>
        <taxon>Bacteria</taxon>
        <taxon>Pseudomonadati</taxon>
        <taxon>Pseudomonadota</taxon>
        <taxon>Gammaproteobacteria</taxon>
        <taxon>Lysobacterales</taxon>
        <taxon>Lysobacteraceae</taxon>
        <taxon>Pseudomarimonas</taxon>
    </lineage>
</organism>
<comment type="catalytic activity">
    <reaction evidence="4 5">
        <text>L-glutaminyl-[peptide chain release factor] + S-adenosyl-L-methionine = N(5)-methyl-L-glutaminyl-[peptide chain release factor] + S-adenosyl-L-homocysteine + H(+)</text>
        <dbReference type="Rhea" id="RHEA:42896"/>
        <dbReference type="Rhea" id="RHEA-COMP:10271"/>
        <dbReference type="Rhea" id="RHEA-COMP:10272"/>
        <dbReference type="ChEBI" id="CHEBI:15378"/>
        <dbReference type="ChEBI" id="CHEBI:30011"/>
        <dbReference type="ChEBI" id="CHEBI:57856"/>
        <dbReference type="ChEBI" id="CHEBI:59789"/>
        <dbReference type="ChEBI" id="CHEBI:61891"/>
        <dbReference type="EC" id="2.1.1.297"/>
    </reaction>
</comment>
<dbReference type="InterPro" id="IPR002052">
    <property type="entry name" value="DNA_methylase_N6_adenine_CS"/>
</dbReference>
<dbReference type="PANTHER" id="PTHR18895:SF74">
    <property type="entry name" value="MTRF1L RELEASE FACTOR GLUTAMINE METHYLTRANSFERASE"/>
    <property type="match status" value="1"/>
</dbReference>
<name>A0AAW3ZPS7_9GAMM</name>
<dbReference type="HAMAP" id="MF_02126">
    <property type="entry name" value="RF_methyltr_PrmC"/>
    <property type="match status" value="1"/>
</dbReference>
<keyword evidence="2 5" id="KW-0808">Transferase</keyword>
<evidence type="ECO:0000256" key="5">
    <source>
        <dbReference type="HAMAP-Rule" id="MF_02126"/>
    </source>
</evidence>
<keyword evidence="9" id="KW-1185">Reference proteome</keyword>
<dbReference type="GO" id="GO:0003676">
    <property type="term" value="F:nucleic acid binding"/>
    <property type="evidence" value="ECO:0007669"/>
    <property type="project" value="InterPro"/>
</dbReference>
<feature type="domain" description="Release factor glutamine methyltransferase N-terminal" evidence="7">
    <location>
        <begin position="24"/>
        <end position="77"/>
    </location>
</feature>
<keyword evidence="1 5" id="KW-0489">Methyltransferase</keyword>
<feature type="binding site" evidence="5">
    <location>
        <position position="188"/>
    </location>
    <ligand>
        <name>S-adenosyl-L-methionine</name>
        <dbReference type="ChEBI" id="CHEBI:59789"/>
    </ligand>
</feature>
<comment type="function">
    <text evidence="5">Methylates the class 1 translation termination release factors RF1/PrfA and RF2/PrfB on the glutamine residue of the universally conserved GGQ motif.</text>
</comment>
<dbReference type="AlphaFoldDB" id="A0AAW3ZPS7"/>
<dbReference type="InterPro" id="IPR029063">
    <property type="entry name" value="SAM-dependent_MTases_sf"/>
</dbReference>
<feature type="binding site" evidence="5">
    <location>
        <position position="145"/>
    </location>
    <ligand>
        <name>S-adenosyl-L-methionine</name>
        <dbReference type="ChEBI" id="CHEBI:59789"/>
    </ligand>
</feature>
<accession>A0AAW3ZPS7</accession>
<evidence type="ECO:0000256" key="3">
    <source>
        <dbReference type="ARBA" id="ARBA00022691"/>
    </source>
</evidence>
<dbReference type="Pfam" id="PF05175">
    <property type="entry name" value="MTS"/>
    <property type="match status" value="1"/>
</dbReference>
<dbReference type="RefSeq" id="WP_192031541.1">
    <property type="nucleotide sequence ID" value="NZ_JACYTR010000085.1"/>
</dbReference>
<dbReference type="Gene3D" id="3.40.50.150">
    <property type="entry name" value="Vaccinia Virus protein VP39"/>
    <property type="match status" value="1"/>
</dbReference>
<feature type="binding site" evidence="5">
    <location>
        <position position="173"/>
    </location>
    <ligand>
        <name>S-adenosyl-L-methionine</name>
        <dbReference type="ChEBI" id="CHEBI:59789"/>
    </ligand>
</feature>
<comment type="similarity">
    <text evidence="5">Belongs to the protein N5-glutamine methyltransferase family. PrmC subfamily.</text>
</comment>
<evidence type="ECO:0000313" key="9">
    <source>
        <dbReference type="Proteomes" id="UP000613768"/>
    </source>
</evidence>
<sequence>MPDSETVTIAGAWQKAKARLPDEDPASLSELFDRGLGITPAVLHAFPERRLSAMQCERLEQLLQRRATGEPLAYVLGRRGFWSLDLEVDPNTLIPRVDTERLVEVALQLIPPDADWQVADLGSGSGAIALALAKERPACRLLGIDKSAAALRVARRNAETHGLRRVCWLTGDWLSALQADSVDMLVSNPPYIAAADPHLQQGDLRFEPASALASGIDGLDDIRQLVQAAPRCLRGGGWLLFEHGWDQGAAVRALLAARGFESVRTEPDYEQRDRVSLGRWSQALRNR</sequence>
<feature type="binding site" evidence="5">
    <location>
        <begin position="122"/>
        <end position="126"/>
    </location>
    <ligand>
        <name>S-adenosyl-L-methionine</name>
        <dbReference type="ChEBI" id="CHEBI:59789"/>
    </ligand>
</feature>
<dbReference type="Proteomes" id="UP000613768">
    <property type="component" value="Unassembled WGS sequence"/>
</dbReference>
<dbReference type="PROSITE" id="PS00092">
    <property type="entry name" value="N6_MTASE"/>
    <property type="match status" value="1"/>
</dbReference>
<protein>
    <recommendedName>
        <fullName evidence="5">Release factor glutamine methyltransferase</fullName>
        <shortName evidence="5">RF MTase</shortName>
        <ecNumber evidence="5">2.1.1.297</ecNumber>
    </recommendedName>
    <alternativeName>
        <fullName evidence="5">N5-glutamine methyltransferase PrmC</fullName>
    </alternativeName>
    <alternativeName>
        <fullName evidence="5">Protein-(glutamine-N5) MTase PrmC</fullName>
    </alternativeName>
    <alternativeName>
        <fullName evidence="5">Protein-glutamine N-methyltransferase PrmC</fullName>
    </alternativeName>
</protein>
<dbReference type="EC" id="2.1.1.297" evidence="5"/>
<dbReference type="EMBL" id="JACYTR010000085">
    <property type="protein sequence ID" value="MBD8528121.1"/>
    <property type="molecule type" value="Genomic_DNA"/>
</dbReference>
<dbReference type="Gene3D" id="1.10.8.10">
    <property type="entry name" value="DNA helicase RuvA subunit, C-terminal domain"/>
    <property type="match status" value="1"/>
</dbReference>
<evidence type="ECO:0000259" key="7">
    <source>
        <dbReference type="Pfam" id="PF17827"/>
    </source>
</evidence>
<dbReference type="NCBIfam" id="TIGR03534">
    <property type="entry name" value="RF_mod_PrmC"/>
    <property type="match status" value="1"/>
</dbReference>
<proteinExistence type="inferred from homology"/>
<comment type="caution">
    <text evidence="8">The sequence shown here is derived from an EMBL/GenBank/DDBJ whole genome shotgun (WGS) entry which is preliminary data.</text>
</comment>
<dbReference type="Pfam" id="PF17827">
    <property type="entry name" value="PrmC_N"/>
    <property type="match status" value="1"/>
</dbReference>
<keyword evidence="3 5" id="KW-0949">S-adenosyl-L-methionine</keyword>
<dbReference type="InterPro" id="IPR019874">
    <property type="entry name" value="RF_methyltr_PrmC"/>
</dbReference>
<dbReference type="NCBIfam" id="TIGR00536">
    <property type="entry name" value="hemK_fam"/>
    <property type="match status" value="1"/>
</dbReference>
<dbReference type="InterPro" id="IPR004556">
    <property type="entry name" value="HemK-like"/>
</dbReference>
<gene>
    <name evidence="5 8" type="primary">prmC</name>
    <name evidence="8" type="ORF">IFO71_20425</name>
</gene>
<dbReference type="InterPro" id="IPR007848">
    <property type="entry name" value="Small_mtfrase_dom"/>
</dbReference>
<dbReference type="FunFam" id="3.40.50.150:FF:000053">
    <property type="entry name" value="Release factor glutamine methyltransferase"/>
    <property type="match status" value="1"/>
</dbReference>
<feature type="binding site" evidence="5">
    <location>
        <begin position="188"/>
        <end position="191"/>
    </location>
    <ligand>
        <name>substrate</name>
    </ligand>
</feature>
<evidence type="ECO:0000256" key="1">
    <source>
        <dbReference type="ARBA" id="ARBA00022603"/>
    </source>
</evidence>